<dbReference type="Gene3D" id="3.40.50.720">
    <property type="entry name" value="NAD(P)-binding Rossmann-like Domain"/>
    <property type="match status" value="1"/>
</dbReference>
<accession>S2SN14</accession>
<dbReference type="EMBL" id="ANKC01000189">
    <property type="protein sequence ID" value="EPC85086.1"/>
    <property type="molecule type" value="Genomic_DNA"/>
</dbReference>
<proteinExistence type="predicted"/>
<evidence type="ECO:0000313" key="2">
    <source>
        <dbReference type="Proteomes" id="UP000014243"/>
    </source>
</evidence>
<protein>
    <recommendedName>
        <fullName evidence="3">Mannitol-1-phosphate 5-dehydrogenase</fullName>
    </recommendedName>
</protein>
<evidence type="ECO:0000313" key="1">
    <source>
        <dbReference type="EMBL" id="EPC85086.1"/>
    </source>
</evidence>
<feature type="non-terminal residue" evidence="1">
    <location>
        <position position="42"/>
    </location>
</feature>
<sequence length="42" mass="4676">MKNVLIVGAGRLGKGFVGETFFNAGWHITFLDKDPRVIDELN</sequence>
<dbReference type="AlphaFoldDB" id="S2SN14"/>
<dbReference type="Proteomes" id="UP000014243">
    <property type="component" value="Unassembled WGS sequence"/>
</dbReference>
<reference evidence="1 2" key="1">
    <citation type="journal article" date="2013" name="PLoS ONE">
        <title>Lactobacillus paracasei comparative genomics: towards species pan-genome definition and exploitation of diversity.</title>
        <authorList>
            <person name="Smokvina T."/>
            <person name="Wels M."/>
            <person name="Polka J."/>
            <person name="Chervaux C."/>
            <person name="Brisse S."/>
            <person name="Boekhorst J."/>
            <person name="van Hylckama Vlieg J.E."/>
            <person name="Siezen R.J."/>
        </authorList>
    </citation>
    <scope>NUCLEOTIDE SEQUENCE [LARGE SCALE GENOMIC DNA]</scope>
    <source>
        <strain evidence="1 2">Lpp126</strain>
    </source>
</reference>
<gene>
    <name evidence="1" type="ORF">Lpp126_03047</name>
</gene>
<organism evidence="1 2">
    <name type="scientific">Lacticaseibacillus paracasei subsp. paracasei Lpp126</name>
    <dbReference type="NCBI Taxonomy" id="1256206"/>
    <lineage>
        <taxon>Bacteria</taxon>
        <taxon>Bacillati</taxon>
        <taxon>Bacillota</taxon>
        <taxon>Bacilli</taxon>
        <taxon>Lactobacillales</taxon>
        <taxon>Lactobacillaceae</taxon>
        <taxon>Lacticaseibacillus</taxon>
    </lineage>
</organism>
<comment type="caution">
    <text evidence="1">The sequence shown here is derived from an EMBL/GenBank/DDBJ whole genome shotgun (WGS) entry which is preliminary data.</text>
</comment>
<evidence type="ECO:0008006" key="3">
    <source>
        <dbReference type="Google" id="ProtNLM"/>
    </source>
</evidence>
<name>S2SN14_LACPA</name>